<evidence type="ECO:0000313" key="1">
    <source>
        <dbReference type="EMBL" id="VDK56821.1"/>
    </source>
</evidence>
<reference evidence="1 2" key="1">
    <citation type="submission" date="2018-11" db="EMBL/GenBank/DDBJ databases">
        <authorList>
            <consortium name="Pathogen Informatics"/>
        </authorList>
    </citation>
    <scope>NUCLEOTIDE SEQUENCE [LARGE SCALE GENOMIC DNA]</scope>
</reference>
<keyword evidence="2" id="KW-1185">Reference proteome</keyword>
<dbReference type="AlphaFoldDB" id="A0A3P6ST35"/>
<proteinExistence type="predicted"/>
<name>A0A3P6ST35_CYLGO</name>
<accession>A0A3P6ST35</accession>
<sequence length="105" mass="11684">MCVTLLWSKVVYPHMQKKQLLCSHPAISSPLETPSNYLVPSYLSHIVLSTRILLLDWLPHSLEVAQGKEIHLAVVIASLLPAQIQSRWILATFAISSLALTITLD</sequence>
<gene>
    <name evidence="1" type="ORF">CGOC_LOCUS3779</name>
</gene>
<dbReference type="EMBL" id="UYRV01009717">
    <property type="protein sequence ID" value="VDK56821.1"/>
    <property type="molecule type" value="Genomic_DNA"/>
</dbReference>
<protein>
    <submittedName>
        <fullName evidence="1">Uncharacterized protein</fullName>
    </submittedName>
</protein>
<evidence type="ECO:0000313" key="2">
    <source>
        <dbReference type="Proteomes" id="UP000271889"/>
    </source>
</evidence>
<dbReference type="Proteomes" id="UP000271889">
    <property type="component" value="Unassembled WGS sequence"/>
</dbReference>
<organism evidence="1 2">
    <name type="scientific">Cylicostephanus goldi</name>
    <name type="common">Nematode worm</name>
    <dbReference type="NCBI Taxonomy" id="71465"/>
    <lineage>
        <taxon>Eukaryota</taxon>
        <taxon>Metazoa</taxon>
        <taxon>Ecdysozoa</taxon>
        <taxon>Nematoda</taxon>
        <taxon>Chromadorea</taxon>
        <taxon>Rhabditida</taxon>
        <taxon>Rhabditina</taxon>
        <taxon>Rhabditomorpha</taxon>
        <taxon>Strongyloidea</taxon>
        <taxon>Strongylidae</taxon>
        <taxon>Cylicostephanus</taxon>
    </lineage>
</organism>